<dbReference type="STRING" id="582475.ACZ11_07580"/>
<sequence>MNTLTFEIPGVIQPQERPRLSRQGKGMRTHDAPKSKDFKDFVMLVAYQYKPSELITEPIKLKADIYLMPPQNLRTGPKRKLIASGELRPTKKPDLDNLIKGIKDGCNKIIWHDDSQIVDMTVRKFYSEQPRAEVMIEW</sequence>
<accession>A0A2M9Q4B4</accession>
<dbReference type="InterPro" id="IPR008822">
    <property type="entry name" value="Endonuclease_RusA-like"/>
</dbReference>
<comment type="caution">
    <text evidence="1">The sequence shown here is derived from an EMBL/GenBank/DDBJ whole genome shotgun (WGS) entry which is preliminary data.</text>
</comment>
<dbReference type="Pfam" id="PF05866">
    <property type="entry name" value="RusA"/>
    <property type="match status" value="1"/>
</dbReference>
<dbReference type="Proteomes" id="UP000232101">
    <property type="component" value="Unassembled WGS sequence"/>
</dbReference>
<dbReference type="Gene3D" id="3.30.1330.70">
    <property type="entry name" value="Holliday junction resolvase RusA"/>
    <property type="match status" value="1"/>
</dbReference>
<dbReference type="SUPFAM" id="SSF103084">
    <property type="entry name" value="Holliday junction resolvase RusA"/>
    <property type="match status" value="1"/>
</dbReference>
<dbReference type="GO" id="GO:0000287">
    <property type="term" value="F:magnesium ion binding"/>
    <property type="evidence" value="ECO:0007669"/>
    <property type="project" value="InterPro"/>
</dbReference>
<name>A0A2M9Q4B4_9BACI</name>
<dbReference type="GO" id="GO:0006310">
    <property type="term" value="P:DNA recombination"/>
    <property type="evidence" value="ECO:0007669"/>
    <property type="project" value="InterPro"/>
</dbReference>
<gene>
    <name evidence="1" type="ORF">CWD94_14155</name>
</gene>
<evidence type="ECO:0000313" key="1">
    <source>
        <dbReference type="EMBL" id="PJO42920.1"/>
    </source>
</evidence>
<organism evidence="1 2">
    <name type="scientific">Lysinibacillus xylanilyticus</name>
    <dbReference type="NCBI Taxonomy" id="582475"/>
    <lineage>
        <taxon>Bacteria</taxon>
        <taxon>Bacillati</taxon>
        <taxon>Bacillota</taxon>
        <taxon>Bacilli</taxon>
        <taxon>Bacillales</taxon>
        <taxon>Bacillaceae</taxon>
        <taxon>Lysinibacillus</taxon>
    </lineage>
</organism>
<dbReference type="AlphaFoldDB" id="A0A2M9Q4B4"/>
<dbReference type="EMBL" id="PHQY01000646">
    <property type="protein sequence ID" value="PJO42920.1"/>
    <property type="molecule type" value="Genomic_DNA"/>
</dbReference>
<dbReference type="GO" id="GO:0006281">
    <property type="term" value="P:DNA repair"/>
    <property type="evidence" value="ECO:0007669"/>
    <property type="project" value="InterPro"/>
</dbReference>
<evidence type="ECO:0000313" key="2">
    <source>
        <dbReference type="Proteomes" id="UP000232101"/>
    </source>
</evidence>
<proteinExistence type="predicted"/>
<protein>
    <submittedName>
        <fullName evidence="1">RusA family crossover junction endodeoxyribonuclease</fullName>
    </submittedName>
</protein>
<reference evidence="1 2" key="1">
    <citation type="submission" date="2017-11" db="EMBL/GenBank/DDBJ databases">
        <title>Bacterial isolate from king chilli rhizosphere.</title>
        <authorList>
            <person name="Takhelmayum P."/>
            <person name="Sarangthem I."/>
        </authorList>
    </citation>
    <scope>NUCLEOTIDE SEQUENCE [LARGE SCALE GENOMIC DNA]</scope>
    <source>
        <strain evidence="2">t26</strain>
    </source>
</reference>
<dbReference type="InterPro" id="IPR036614">
    <property type="entry name" value="RusA-like_sf"/>
</dbReference>